<dbReference type="OrthoDB" id="198425at2759"/>
<comment type="caution">
    <text evidence="3">The sequence shown here is derived from an EMBL/GenBank/DDBJ whole genome shotgun (WGS) entry which is preliminary data.</text>
</comment>
<dbReference type="AlphaFoldDB" id="A0A9P1DRG7"/>
<keyword evidence="5" id="KW-1185">Reference proteome</keyword>
<dbReference type="InterPro" id="IPR051532">
    <property type="entry name" value="Ester_Hydrolysis_Enzymes"/>
</dbReference>
<reference evidence="4 5" key="2">
    <citation type="submission" date="2024-05" db="EMBL/GenBank/DDBJ databases">
        <authorList>
            <person name="Chen Y."/>
            <person name="Shah S."/>
            <person name="Dougan E. K."/>
            <person name="Thang M."/>
            <person name="Chan C."/>
        </authorList>
    </citation>
    <scope>NUCLEOTIDE SEQUENCE [LARGE SCALE GENOMIC DNA]</scope>
</reference>
<evidence type="ECO:0000259" key="2">
    <source>
        <dbReference type="Pfam" id="PF13472"/>
    </source>
</evidence>
<dbReference type="Pfam" id="PF13472">
    <property type="entry name" value="Lipase_GDSL_2"/>
    <property type="match status" value="1"/>
</dbReference>
<dbReference type="InterPro" id="IPR036514">
    <property type="entry name" value="SGNH_hydro_sf"/>
</dbReference>
<feature type="signal peptide" evidence="1">
    <location>
        <begin position="1"/>
        <end position="22"/>
    </location>
</feature>
<evidence type="ECO:0000313" key="4">
    <source>
        <dbReference type="EMBL" id="CAL4801473.1"/>
    </source>
</evidence>
<evidence type="ECO:0000313" key="3">
    <source>
        <dbReference type="EMBL" id="CAI4014161.1"/>
    </source>
</evidence>
<keyword evidence="4" id="KW-0378">Hydrolase</keyword>
<dbReference type="Proteomes" id="UP001152797">
    <property type="component" value="Unassembled WGS sequence"/>
</dbReference>
<dbReference type="SUPFAM" id="SSF52266">
    <property type="entry name" value="SGNH hydrolase"/>
    <property type="match status" value="1"/>
</dbReference>
<dbReference type="PANTHER" id="PTHR30383">
    <property type="entry name" value="THIOESTERASE 1/PROTEASE 1/LYSOPHOSPHOLIPASE L1"/>
    <property type="match status" value="1"/>
</dbReference>
<dbReference type="CDD" id="cd00229">
    <property type="entry name" value="SGNH_hydrolase"/>
    <property type="match status" value="1"/>
</dbReference>
<dbReference type="EMBL" id="CAMXCT010006223">
    <property type="protein sequence ID" value="CAI4014161.1"/>
    <property type="molecule type" value="Genomic_DNA"/>
</dbReference>
<proteinExistence type="predicted"/>
<accession>A0A9P1DRG7</accession>
<protein>
    <submittedName>
        <fullName evidence="4">SGNH hydrolase-type esterase domain-containing protein</fullName>
    </submittedName>
</protein>
<organism evidence="3">
    <name type="scientific">Cladocopium goreaui</name>
    <dbReference type="NCBI Taxonomy" id="2562237"/>
    <lineage>
        <taxon>Eukaryota</taxon>
        <taxon>Sar</taxon>
        <taxon>Alveolata</taxon>
        <taxon>Dinophyceae</taxon>
        <taxon>Suessiales</taxon>
        <taxon>Symbiodiniaceae</taxon>
        <taxon>Cladocopium</taxon>
    </lineage>
</organism>
<sequence>MVHMVLLMRFLVLVASSVKSSADKALVLGDSWAEYSLETLQEKCDTITSMVNRGIAGTTAAEWAAKDNCATKPPDSLCCRSTGSCSLDDVSFNDTFRTAWVSIGGNDFFLTGCSAAPATLSAIQANIQKVVADLQALSPQTTIVLTGYSVPSSPLTWHPSPSCSEFSALLPLNAAVKAAAEAQSVDYVDVSQVMGGNATQYSDAQFYADSIHLNEAGYRQLWDHPPLQAAMQCLLGQSVSGAPRKLKGASLASLAVILPWMR</sequence>
<dbReference type="InterPro" id="IPR013830">
    <property type="entry name" value="SGNH_hydro"/>
</dbReference>
<dbReference type="EMBL" id="CAMXCT020006223">
    <property type="protein sequence ID" value="CAL1167536.1"/>
    <property type="molecule type" value="Genomic_DNA"/>
</dbReference>
<evidence type="ECO:0000313" key="5">
    <source>
        <dbReference type="Proteomes" id="UP001152797"/>
    </source>
</evidence>
<evidence type="ECO:0000256" key="1">
    <source>
        <dbReference type="SAM" id="SignalP"/>
    </source>
</evidence>
<feature type="chain" id="PRO_5043271759" evidence="1">
    <location>
        <begin position="23"/>
        <end position="262"/>
    </location>
</feature>
<dbReference type="Gene3D" id="3.40.50.1110">
    <property type="entry name" value="SGNH hydrolase"/>
    <property type="match status" value="1"/>
</dbReference>
<feature type="domain" description="SGNH hydrolase-type esterase" evidence="2">
    <location>
        <begin position="29"/>
        <end position="219"/>
    </location>
</feature>
<keyword evidence="1" id="KW-0732">Signal</keyword>
<name>A0A9P1DRG7_9DINO</name>
<gene>
    <name evidence="3" type="ORF">C1SCF055_LOCUS39085</name>
</gene>
<dbReference type="GO" id="GO:0016787">
    <property type="term" value="F:hydrolase activity"/>
    <property type="evidence" value="ECO:0007669"/>
    <property type="project" value="UniProtKB-KW"/>
</dbReference>
<reference evidence="3" key="1">
    <citation type="submission" date="2022-10" db="EMBL/GenBank/DDBJ databases">
        <authorList>
            <person name="Chen Y."/>
            <person name="Dougan E. K."/>
            <person name="Chan C."/>
            <person name="Rhodes N."/>
            <person name="Thang M."/>
        </authorList>
    </citation>
    <scope>NUCLEOTIDE SEQUENCE</scope>
</reference>
<dbReference type="EMBL" id="CAMXCT030006223">
    <property type="protein sequence ID" value="CAL4801473.1"/>
    <property type="molecule type" value="Genomic_DNA"/>
</dbReference>